<evidence type="ECO:0000256" key="1">
    <source>
        <dbReference type="ARBA" id="ARBA00006494"/>
    </source>
</evidence>
<evidence type="ECO:0000256" key="5">
    <source>
        <dbReference type="PIRSR" id="PIRSR006386-1"/>
    </source>
</evidence>
<dbReference type="EMBL" id="MU167210">
    <property type="protein sequence ID" value="KAG0151999.1"/>
    <property type="molecule type" value="Genomic_DNA"/>
</dbReference>
<dbReference type="SUPFAM" id="SSF52833">
    <property type="entry name" value="Thioredoxin-like"/>
    <property type="match status" value="1"/>
</dbReference>
<dbReference type="PANTHER" id="PTHR42943">
    <property type="entry name" value="GLUTATHIONE S-TRANSFERASE KAPPA"/>
    <property type="match status" value="1"/>
</dbReference>
<protein>
    <recommendedName>
        <fullName evidence="4">Glutathione S-transferase kappa</fullName>
        <ecNumber evidence="4">2.5.1.18</ecNumber>
    </recommendedName>
</protein>
<dbReference type="PIRSF" id="PIRSF006386">
    <property type="entry name" value="HCCAis_GSTk"/>
    <property type="match status" value="1"/>
</dbReference>
<dbReference type="InterPro" id="IPR051924">
    <property type="entry name" value="GST_Kappa/NadH"/>
</dbReference>
<evidence type="ECO:0000256" key="4">
    <source>
        <dbReference type="PIRNR" id="PIRNR006386"/>
    </source>
</evidence>
<dbReference type="Pfam" id="PF01323">
    <property type="entry name" value="DSBA"/>
    <property type="match status" value="1"/>
</dbReference>
<dbReference type="AlphaFoldDB" id="A0A9P6NXI3"/>
<dbReference type="Proteomes" id="UP000886653">
    <property type="component" value="Unassembled WGS sequence"/>
</dbReference>
<sequence length="222" mass="25561">MASKTIIKLSYDIVSPWSYLAYIVLKRYQAYWNFELVLNPVWLGAVMIAAKNSPPMQVPNKGKHMNEELPLMAEFFKVKYRQPIKFPANTLYAMRLLRILHKAAPDKLESSTERLWEAMFITGKPIEDSDSIKTVLLSDFHPTELDEYIELSKLGQHKASMKQAAEDLVHLGAFGFPWIEITKPNGEKLKIFGSDRFEFLANWLGVKWHGPCLDQDIVKSKM</sequence>
<evidence type="ECO:0000256" key="2">
    <source>
        <dbReference type="ARBA" id="ARBA00022679"/>
    </source>
</evidence>
<comment type="catalytic activity">
    <reaction evidence="3 4">
        <text>RX + glutathione = an S-substituted glutathione + a halide anion + H(+)</text>
        <dbReference type="Rhea" id="RHEA:16437"/>
        <dbReference type="ChEBI" id="CHEBI:15378"/>
        <dbReference type="ChEBI" id="CHEBI:16042"/>
        <dbReference type="ChEBI" id="CHEBI:17792"/>
        <dbReference type="ChEBI" id="CHEBI:57925"/>
        <dbReference type="ChEBI" id="CHEBI:90779"/>
        <dbReference type="EC" id="2.5.1.18"/>
    </reaction>
</comment>
<organism evidence="7 8">
    <name type="scientific">Cronartium quercuum f. sp. fusiforme G11</name>
    <dbReference type="NCBI Taxonomy" id="708437"/>
    <lineage>
        <taxon>Eukaryota</taxon>
        <taxon>Fungi</taxon>
        <taxon>Dikarya</taxon>
        <taxon>Basidiomycota</taxon>
        <taxon>Pucciniomycotina</taxon>
        <taxon>Pucciniomycetes</taxon>
        <taxon>Pucciniales</taxon>
        <taxon>Coleosporiaceae</taxon>
        <taxon>Cronartium</taxon>
    </lineage>
</organism>
<dbReference type="Gene3D" id="3.40.30.10">
    <property type="entry name" value="Glutaredoxin"/>
    <property type="match status" value="1"/>
</dbReference>
<dbReference type="GO" id="GO:0004602">
    <property type="term" value="F:glutathione peroxidase activity"/>
    <property type="evidence" value="ECO:0007669"/>
    <property type="project" value="TreeGrafter"/>
</dbReference>
<name>A0A9P6NXI3_9BASI</name>
<dbReference type="InterPro" id="IPR014440">
    <property type="entry name" value="HCCAis_GSTk"/>
</dbReference>
<gene>
    <name evidence="7" type="ORF">CROQUDRAFT_650585</name>
</gene>
<accession>A0A9P6NXI3</accession>
<keyword evidence="2 4" id="KW-0808">Transferase</keyword>
<dbReference type="EC" id="2.5.1.18" evidence="4"/>
<dbReference type="FunFam" id="3.40.30.10:FF:000096">
    <property type="entry name" value="Glutathione S-transferase kappa"/>
    <property type="match status" value="1"/>
</dbReference>
<evidence type="ECO:0000313" key="8">
    <source>
        <dbReference type="Proteomes" id="UP000886653"/>
    </source>
</evidence>
<dbReference type="GO" id="GO:0006749">
    <property type="term" value="P:glutathione metabolic process"/>
    <property type="evidence" value="ECO:0007669"/>
    <property type="project" value="TreeGrafter"/>
</dbReference>
<dbReference type="InterPro" id="IPR001853">
    <property type="entry name" value="DSBA-like_thioredoxin_dom"/>
</dbReference>
<comment type="caution">
    <text evidence="7">The sequence shown here is derived from an EMBL/GenBank/DDBJ whole genome shotgun (WGS) entry which is preliminary data.</text>
</comment>
<dbReference type="PANTHER" id="PTHR42943:SF2">
    <property type="entry name" value="GLUTATHIONE S-TRANSFERASE KAPPA 1"/>
    <property type="match status" value="1"/>
</dbReference>
<comment type="similarity">
    <text evidence="1 4">Belongs to the GST superfamily. Kappa family.</text>
</comment>
<dbReference type="OrthoDB" id="4664297at2759"/>
<evidence type="ECO:0000313" key="7">
    <source>
        <dbReference type="EMBL" id="KAG0151999.1"/>
    </source>
</evidence>
<reference evidence="7" key="1">
    <citation type="submission" date="2013-11" db="EMBL/GenBank/DDBJ databases">
        <title>Genome sequence of the fusiform rust pathogen reveals effectors for host alternation and coevolution with pine.</title>
        <authorList>
            <consortium name="DOE Joint Genome Institute"/>
            <person name="Smith K."/>
            <person name="Pendleton A."/>
            <person name="Kubisiak T."/>
            <person name="Anderson C."/>
            <person name="Salamov A."/>
            <person name="Aerts A."/>
            <person name="Riley R."/>
            <person name="Clum A."/>
            <person name="Lindquist E."/>
            <person name="Ence D."/>
            <person name="Campbell M."/>
            <person name="Kronenberg Z."/>
            <person name="Feau N."/>
            <person name="Dhillon B."/>
            <person name="Hamelin R."/>
            <person name="Burleigh J."/>
            <person name="Smith J."/>
            <person name="Yandell M."/>
            <person name="Nelson C."/>
            <person name="Grigoriev I."/>
            <person name="Davis J."/>
        </authorList>
    </citation>
    <scope>NUCLEOTIDE SEQUENCE</scope>
    <source>
        <strain evidence="7">G11</strain>
    </source>
</reference>
<dbReference type="GO" id="GO:0004364">
    <property type="term" value="F:glutathione transferase activity"/>
    <property type="evidence" value="ECO:0007669"/>
    <property type="project" value="UniProtKB-UniRule"/>
</dbReference>
<evidence type="ECO:0000259" key="6">
    <source>
        <dbReference type="Pfam" id="PF01323"/>
    </source>
</evidence>
<proteinExistence type="inferred from homology"/>
<evidence type="ECO:0000256" key="3">
    <source>
        <dbReference type="ARBA" id="ARBA00047960"/>
    </source>
</evidence>
<feature type="active site" description="Nucleophile" evidence="5">
    <location>
        <position position="15"/>
    </location>
</feature>
<dbReference type="GO" id="GO:0005777">
    <property type="term" value="C:peroxisome"/>
    <property type="evidence" value="ECO:0007669"/>
    <property type="project" value="TreeGrafter"/>
</dbReference>
<dbReference type="InterPro" id="IPR036249">
    <property type="entry name" value="Thioredoxin-like_sf"/>
</dbReference>
<feature type="domain" description="DSBA-like thioredoxin" evidence="6">
    <location>
        <begin position="7"/>
        <end position="203"/>
    </location>
</feature>
<dbReference type="GO" id="GO:0005739">
    <property type="term" value="C:mitochondrion"/>
    <property type="evidence" value="ECO:0007669"/>
    <property type="project" value="TreeGrafter"/>
</dbReference>
<keyword evidence="8" id="KW-1185">Reference proteome</keyword>